<organism evidence="2 3">
    <name type="scientific">Eisenbergiella tayi</name>
    <dbReference type="NCBI Taxonomy" id="1432052"/>
    <lineage>
        <taxon>Bacteria</taxon>
        <taxon>Bacillati</taxon>
        <taxon>Bacillota</taxon>
        <taxon>Clostridia</taxon>
        <taxon>Lachnospirales</taxon>
        <taxon>Lachnospiraceae</taxon>
        <taxon>Eisenbergiella</taxon>
    </lineage>
</organism>
<dbReference type="SUPFAM" id="SSF52402">
    <property type="entry name" value="Adenine nucleotide alpha hydrolases-like"/>
    <property type="match status" value="1"/>
</dbReference>
<feature type="domain" description="Phosphoadenosine phosphosulphate reductase" evidence="1">
    <location>
        <begin position="26"/>
        <end position="222"/>
    </location>
</feature>
<dbReference type="PANTHER" id="PTHR43196:SF2">
    <property type="entry name" value="PHOSPHOADENOSINE PHOSPHOSULFATE REDUCTASE"/>
    <property type="match status" value="1"/>
</dbReference>
<dbReference type="InterPro" id="IPR002500">
    <property type="entry name" value="PAPS_reduct_dom"/>
</dbReference>
<evidence type="ECO:0000313" key="2">
    <source>
        <dbReference type="EMBL" id="ODR57125.1"/>
    </source>
</evidence>
<sequence>MDLEQKAIERVKAASEMSLRLYGQPLVVTDSGGKDSLVCREIAKRAGIPYEVQHNLTTADAPQTIYYVRDTFRKLESQGIRCSISKPVYQGVPVTMWTLIPRKKFPPTRRQRYCCQILKENQCKNRFIITGVRWAESVKRKNSRGVFENYTDDIRKRTILNNDNEEGRQLFESCAVKGKRICNPIVDWSNANIWDYIASEHLESNPLYGMGFYRVGCLGCPLAGKTRWFEFRLFPAYEQAYLRSFAKMLEAIHAEGRETKWKTAADVFSWWMEDQTIEGQMCLSDLEQWKEENETEMY</sequence>
<protein>
    <submittedName>
        <fullName evidence="2">Adenylyl-sulfate reductase</fullName>
    </submittedName>
</protein>
<name>A0ABX3AIQ7_9FIRM</name>
<evidence type="ECO:0000259" key="1">
    <source>
        <dbReference type="Pfam" id="PF01507"/>
    </source>
</evidence>
<gene>
    <name evidence="2" type="ORF">BEI63_12730</name>
</gene>
<dbReference type="Pfam" id="PF01507">
    <property type="entry name" value="PAPS_reduct"/>
    <property type="match status" value="1"/>
</dbReference>
<proteinExistence type="predicted"/>
<dbReference type="EMBL" id="MEHD01000022">
    <property type="protein sequence ID" value="ODR57125.1"/>
    <property type="molecule type" value="Genomic_DNA"/>
</dbReference>
<evidence type="ECO:0000313" key="3">
    <source>
        <dbReference type="Proteomes" id="UP000094869"/>
    </source>
</evidence>
<dbReference type="Gene3D" id="3.40.50.620">
    <property type="entry name" value="HUPs"/>
    <property type="match status" value="1"/>
</dbReference>
<dbReference type="Proteomes" id="UP000094869">
    <property type="component" value="Unassembled WGS sequence"/>
</dbReference>
<reference evidence="2 3" key="1">
    <citation type="submission" date="2016-08" db="EMBL/GenBank/DDBJ databases">
        <title>Characterization of Isolates of Eisenbergiella tayi Derived from Blood Cultures, Using Whole Genome Sequencing.</title>
        <authorList>
            <person name="Bernier A.-M."/>
            <person name="Burdz T."/>
            <person name="Wiebe D."/>
            <person name="Bernard K."/>
        </authorList>
    </citation>
    <scope>NUCLEOTIDE SEQUENCE [LARGE SCALE GENOMIC DNA]</scope>
    <source>
        <strain evidence="2 3">NML120146</strain>
    </source>
</reference>
<keyword evidence="3" id="KW-1185">Reference proteome</keyword>
<dbReference type="PANTHER" id="PTHR43196">
    <property type="entry name" value="SULFATE ADENYLYLTRANSFERASE SUBUNIT 2"/>
    <property type="match status" value="1"/>
</dbReference>
<dbReference type="RefSeq" id="WP_069410272.1">
    <property type="nucleotide sequence ID" value="NZ_DAWDRA010000034.1"/>
</dbReference>
<dbReference type="InterPro" id="IPR050128">
    <property type="entry name" value="Sulfate_adenylyltrnsfr_sub2"/>
</dbReference>
<comment type="caution">
    <text evidence="2">The sequence shown here is derived from an EMBL/GenBank/DDBJ whole genome shotgun (WGS) entry which is preliminary data.</text>
</comment>
<dbReference type="InterPro" id="IPR014729">
    <property type="entry name" value="Rossmann-like_a/b/a_fold"/>
</dbReference>
<accession>A0ABX3AIQ7</accession>